<dbReference type="Proteomes" id="UP000281553">
    <property type="component" value="Unassembled WGS sequence"/>
</dbReference>
<sequence length="95" mass="11070">MRASEGYEAGQGSCHLPYESKWTELDLFPLSYRQLHGDLIQTYRIVRGCECALEFDVFFELARTDNLRNHPFKLQMKLAHMDVRWNAFSQTVLGA</sequence>
<gene>
    <name evidence="1" type="ORF">DILT_LOCUS305</name>
</gene>
<organism evidence="1 2">
    <name type="scientific">Dibothriocephalus latus</name>
    <name type="common">Fish tapeworm</name>
    <name type="synonym">Diphyllobothrium latum</name>
    <dbReference type="NCBI Taxonomy" id="60516"/>
    <lineage>
        <taxon>Eukaryota</taxon>
        <taxon>Metazoa</taxon>
        <taxon>Spiralia</taxon>
        <taxon>Lophotrochozoa</taxon>
        <taxon>Platyhelminthes</taxon>
        <taxon>Cestoda</taxon>
        <taxon>Eucestoda</taxon>
        <taxon>Diphyllobothriidea</taxon>
        <taxon>Diphyllobothriidae</taxon>
        <taxon>Dibothriocephalus</taxon>
    </lineage>
</organism>
<proteinExistence type="predicted"/>
<evidence type="ECO:0000313" key="2">
    <source>
        <dbReference type="Proteomes" id="UP000281553"/>
    </source>
</evidence>
<evidence type="ECO:0000313" key="1">
    <source>
        <dbReference type="EMBL" id="VDK31262.1"/>
    </source>
</evidence>
<dbReference type="EMBL" id="UYRU01001166">
    <property type="protein sequence ID" value="VDK31262.1"/>
    <property type="molecule type" value="Genomic_DNA"/>
</dbReference>
<dbReference type="AlphaFoldDB" id="A0A3P6P4E9"/>
<reference evidence="1 2" key="1">
    <citation type="submission" date="2018-11" db="EMBL/GenBank/DDBJ databases">
        <authorList>
            <consortium name="Pathogen Informatics"/>
        </authorList>
    </citation>
    <scope>NUCLEOTIDE SEQUENCE [LARGE SCALE GENOMIC DNA]</scope>
</reference>
<keyword evidence="2" id="KW-1185">Reference proteome</keyword>
<accession>A0A3P6P4E9</accession>
<dbReference type="OrthoDB" id="10063766at2759"/>
<name>A0A3P6P4E9_DIBLA</name>
<protein>
    <submittedName>
        <fullName evidence="1">Uncharacterized protein</fullName>
    </submittedName>
</protein>